<dbReference type="PROSITE" id="PS51489">
    <property type="entry name" value="BUB1_N"/>
    <property type="match status" value="1"/>
</dbReference>
<gene>
    <name evidence="3" type="primary">BUB1_1</name>
    <name evidence="3" type="ORF">H4R34_001269</name>
</gene>
<dbReference type="GO" id="GO:0004674">
    <property type="term" value="F:protein serine/threonine kinase activity"/>
    <property type="evidence" value="ECO:0007669"/>
    <property type="project" value="UniProtKB-EC"/>
</dbReference>
<dbReference type="GO" id="GO:0032991">
    <property type="term" value="C:protein-containing complex"/>
    <property type="evidence" value="ECO:0007669"/>
    <property type="project" value="UniProtKB-ARBA"/>
</dbReference>
<accession>A0A9W8EB38</accession>
<keyword evidence="3" id="KW-0418">Kinase</keyword>
<dbReference type="Gene3D" id="1.25.40.930">
    <property type="match status" value="1"/>
</dbReference>
<proteinExistence type="predicted"/>
<dbReference type="OrthoDB" id="248495at2759"/>
<dbReference type="Pfam" id="PF08311">
    <property type="entry name" value="Mad3_BUB1_I"/>
    <property type="match status" value="1"/>
</dbReference>
<feature type="domain" description="BUB1 N-terminal" evidence="2">
    <location>
        <begin position="59"/>
        <end position="257"/>
    </location>
</feature>
<evidence type="ECO:0000259" key="2">
    <source>
        <dbReference type="PROSITE" id="PS51489"/>
    </source>
</evidence>
<protein>
    <submittedName>
        <fullName evidence="3">Protein kinase</fullName>
        <ecNumber evidence="3">2.7.11.1</ecNumber>
    </submittedName>
</protein>
<keyword evidence="4" id="KW-1185">Reference proteome</keyword>
<dbReference type="PANTHER" id="PTHR14030">
    <property type="entry name" value="MITOTIC CHECKPOINT SERINE/THREONINE-PROTEIN KINASE BUB1"/>
    <property type="match status" value="1"/>
</dbReference>
<keyword evidence="3" id="KW-0808">Transferase</keyword>
<dbReference type="InterPro" id="IPR015661">
    <property type="entry name" value="Bub1/Mad3"/>
</dbReference>
<comment type="caution">
    <text evidence="3">The sequence shown here is derived from an EMBL/GenBank/DDBJ whole genome shotgun (WGS) entry which is preliminary data.</text>
</comment>
<dbReference type="GO" id="GO:0005634">
    <property type="term" value="C:nucleus"/>
    <property type="evidence" value="ECO:0007669"/>
    <property type="project" value="TreeGrafter"/>
</dbReference>
<feature type="compositionally biased region" description="Low complexity" evidence="1">
    <location>
        <begin position="255"/>
        <end position="267"/>
    </location>
</feature>
<reference evidence="3" key="1">
    <citation type="submission" date="2022-07" db="EMBL/GenBank/DDBJ databases">
        <title>Phylogenomic reconstructions and comparative analyses of Kickxellomycotina fungi.</title>
        <authorList>
            <person name="Reynolds N.K."/>
            <person name="Stajich J.E."/>
            <person name="Barry K."/>
            <person name="Grigoriev I.V."/>
            <person name="Crous P."/>
            <person name="Smith M.E."/>
        </authorList>
    </citation>
    <scope>NUCLEOTIDE SEQUENCE</scope>
    <source>
        <strain evidence="3">RSA 567</strain>
    </source>
</reference>
<feature type="region of interest" description="Disordered" evidence="1">
    <location>
        <begin position="364"/>
        <end position="424"/>
    </location>
</feature>
<dbReference type="Proteomes" id="UP001151582">
    <property type="component" value="Unassembled WGS sequence"/>
</dbReference>
<feature type="region of interest" description="Disordered" evidence="1">
    <location>
        <begin position="242"/>
        <end position="341"/>
    </location>
</feature>
<evidence type="ECO:0000256" key="1">
    <source>
        <dbReference type="SAM" id="MobiDB-lite"/>
    </source>
</evidence>
<dbReference type="GO" id="GO:0051754">
    <property type="term" value="P:meiotic sister chromatid cohesion, centromeric"/>
    <property type="evidence" value="ECO:0007669"/>
    <property type="project" value="TreeGrafter"/>
</dbReference>
<dbReference type="PANTHER" id="PTHR14030:SF4">
    <property type="entry name" value="BUB1 KINASE, ISOFORM A-RELATED"/>
    <property type="match status" value="1"/>
</dbReference>
<name>A0A9W8EB38_9FUNG</name>
<organism evidence="3 4">
    <name type="scientific">Dimargaris verticillata</name>
    <dbReference type="NCBI Taxonomy" id="2761393"/>
    <lineage>
        <taxon>Eukaryota</taxon>
        <taxon>Fungi</taxon>
        <taxon>Fungi incertae sedis</taxon>
        <taxon>Zoopagomycota</taxon>
        <taxon>Kickxellomycotina</taxon>
        <taxon>Dimargaritomycetes</taxon>
        <taxon>Dimargaritales</taxon>
        <taxon>Dimargaritaceae</taxon>
        <taxon>Dimargaris</taxon>
    </lineage>
</organism>
<dbReference type="SMART" id="SM00777">
    <property type="entry name" value="Mad3_BUB1_I"/>
    <property type="match status" value="1"/>
</dbReference>
<dbReference type="InterPro" id="IPR013212">
    <property type="entry name" value="Mad3/Bub1_I"/>
</dbReference>
<dbReference type="EC" id="2.7.11.1" evidence="3"/>
<dbReference type="Gene3D" id="1.25.40.430">
    <property type="match status" value="1"/>
</dbReference>
<evidence type="ECO:0000313" key="4">
    <source>
        <dbReference type="Proteomes" id="UP001151582"/>
    </source>
</evidence>
<dbReference type="GO" id="GO:0007094">
    <property type="term" value="P:mitotic spindle assembly checkpoint signaling"/>
    <property type="evidence" value="ECO:0007669"/>
    <property type="project" value="InterPro"/>
</dbReference>
<dbReference type="AlphaFoldDB" id="A0A9W8EB38"/>
<feature type="compositionally biased region" description="Low complexity" evidence="1">
    <location>
        <begin position="300"/>
        <end position="323"/>
    </location>
</feature>
<evidence type="ECO:0000313" key="3">
    <source>
        <dbReference type="EMBL" id="KAJ1983472.1"/>
    </source>
</evidence>
<dbReference type="EMBL" id="JANBQB010000054">
    <property type="protein sequence ID" value="KAJ1983472.1"/>
    <property type="molecule type" value="Genomic_DNA"/>
</dbReference>
<feature type="compositionally biased region" description="Polar residues" evidence="1">
    <location>
        <begin position="376"/>
        <end position="392"/>
    </location>
</feature>
<sequence length="495" mass="54876">MGEAYQDDYSAAADFSQFEDQKENIQPLRKGRSAAKLVEIFSQDEATRLRYLDEQKQAFEVAVAAVDLDQDEDPLDAYSRYVRWTLENYPQGHNSMSQLVPLLERTLHQFQDDERYKNDPRYLKLWLVYVEYSLRARTTSPPIPAAAVPRAAASVATSSASARPTLAQRDSLASREEIFKFLLHHGIGENLSLLYEEYGMFLESIGKFDLADETLKLGINRRAQPLERLKRRYQEFQTRQAYRATHQADDPEEGLSSTSQALSSSAANRSHGRPVLGRKPLSRPLAGIAAAGGGQPSAQSRSSTLPVPSSTSSSNFTIFSDSTLPATGQIPDEATKAPTAPWIQFGSQASRRKENIPDATVWTGVQIPQSGRVRPGQSTAPISATGAGSSSKFMVYQDDGTTATAEPNKSPRSASPDDDPSARANIAPLHDEAWPGYPIYNVKSIKTQPPLENLPIVPANSAHRAEFYVVNLQWVYQETHELSLEELWAMRYARP</sequence>